<dbReference type="KEGG" id="pman:OU5_5577"/>
<reference evidence="1 2" key="1">
    <citation type="journal article" date="2012" name="J. Bacteriol.">
        <title>Genome sequence of cold-adapted Pseudomonas mandelii strain JR-1.</title>
        <authorList>
            <person name="Jang S.H."/>
            <person name="Kim J."/>
            <person name="Kim J."/>
            <person name="Hong S."/>
            <person name="Lee C."/>
        </authorList>
    </citation>
    <scope>NUCLEOTIDE SEQUENCE [LARGE SCALE GENOMIC DNA]</scope>
    <source>
        <strain evidence="1 2">JR-1</strain>
    </source>
</reference>
<dbReference type="Proteomes" id="UP000026913">
    <property type="component" value="Chromosome"/>
</dbReference>
<dbReference type="InterPro" id="IPR007358">
    <property type="entry name" value="Nucleoid_associated_NdpA"/>
</dbReference>
<evidence type="ECO:0008006" key="3">
    <source>
        <dbReference type="Google" id="ProtNLM"/>
    </source>
</evidence>
<proteinExistence type="predicted"/>
<accession>A0A024EJ82</accession>
<dbReference type="HOGENOM" id="CLU_073835_0_0_6"/>
<dbReference type="AlphaFoldDB" id="A0A024EJ82"/>
<gene>
    <name evidence="1" type="ORF">OU5_5577</name>
</gene>
<sequence>MQGEVNLATLTDEQIASLKISNFLFHVVHHGKDEPEYFDDVPLGKYELFFIARIKDTLKGNRFSFLDNSSVKDEILKWQENKITFLEFSKLLAFQFNSLYDKRVTPGVLIVIELFAGQNRYYSLIKYDSDEVVSFTRNGSKAVLADVVNNFTQSAKSLQKSALVDLDAVAGEGHVAVIDRQTRSSISDIFRKFLGVERTKKPAELTESLHKAVIKIVSKHRDVFPSSFTYRAGDQVREIAEKQKEFDAEGFYNQFFGAYGSDDVKASYQKEITNQGLAGEVFEYVPEALPVVRKTRYRTQEGILITVPPGAGNAFKISPDGKTITISTSKVNEI</sequence>
<name>A0A024EJ82_9PSED</name>
<protein>
    <recommendedName>
        <fullName evidence="3">Nucleoid-associated protein</fullName>
    </recommendedName>
</protein>
<evidence type="ECO:0000313" key="2">
    <source>
        <dbReference type="Proteomes" id="UP000026913"/>
    </source>
</evidence>
<dbReference type="Pfam" id="PF04245">
    <property type="entry name" value="NA37"/>
    <property type="match status" value="1"/>
</dbReference>
<dbReference type="GO" id="GO:0009295">
    <property type="term" value="C:nucleoid"/>
    <property type="evidence" value="ECO:0007669"/>
    <property type="project" value="InterPro"/>
</dbReference>
<evidence type="ECO:0000313" key="1">
    <source>
        <dbReference type="EMBL" id="AHZ72656.1"/>
    </source>
</evidence>
<dbReference type="EMBL" id="CP005960">
    <property type="protein sequence ID" value="AHZ72656.1"/>
    <property type="molecule type" value="Genomic_DNA"/>
</dbReference>
<organism evidence="1 2">
    <name type="scientific">Pseudomonas mandelii JR-1</name>
    <dbReference type="NCBI Taxonomy" id="1147786"/>
    <lineage>
        <taxon>Bacteria</taxon>
        <taxon>Pseudomonadati</taxon>
        <taxon>Pseudomonadota</taxon>
        <taxon>Gammaproteobacteria</taxon>
        <taxon>Pseudomonadales</taxon>
        <taxon>Pseudomonadaceae</taxon>
        <taxon>Pseudomonas</taxon>
    </lineage>
</organism>